<evidence type="ECO:0000313" key="2">
    <source>
        <dbReference type="EMBL" id="MEY8443366.1"/>
    </source>
</evidence>
<dbReference type="EMBL" id="JBCLSH010000008">
    <property type="protein sequence ID" value="MEY8443366.1"/>
    <property type="molecule type" value="Genomic_DNA"/>
</dbReference>
<evidence type="ECO:0000313" key="3">
    <source>
        <dbReference type="Proteomes" id="UP001565283"/>
    </source>
</evidence>
<keyword evidence="3" id="KW-1185">Reference proteome</keyword>
<feature type="transmembrane region" description="Helical" evidence="1">
    <location>
        <begin position="89"/>
        <end position="111"/>
    </location>
</feature>
<reference evidence="2 3" key="1">
    <citation type="submission" date="2024-03" db="EMBL/GenBank/DDBJ databases">
        <title>Mouse gut bacterial collection (mGBC) of GemPharmatech.</title>
        <authorList>
            <person name="He Y."/>
            <person name="Dong L."/>
            <person name="Wu D."/>
            <person name="Gao X."/>
            <person name="Lin Z."/>
        </authorList>
    </citation>
    <scope>NUCLEOTIDE SEQUENCE [LARGE SCALE GENOMIC DNA]</scope>
    <source>
        <strain evidence="2 3">61-15</strain>
    </source>
</reference>
<organism evidence="2 3">
    <name type="scientific">Lactococcus ileimucosae</name>
    <dbReference type="NCBI Taxonomy" id="2941329"/>
    <lineage>
        <taxon>Bacteria</taxon>
        <taxon>Bacillati</taxon>
        <taxon>Bacillota</taxon>
        <taxon>Bacilli</taxon>
        <taxon>Lactobacillales</taxon>
        <taxon>Streptococcaceae</taxon>
        <taxon>Lactococcus</taxon>
    </lineage>
</organism>
<proteinExistence type="predicted"/>
<name>A0ABV4D1D2_9LACT</name>
<dbReference type="Proteomes" id="UP001565283">
    <property type="component" value="Unassembled WGS sequence"/>
</dbReference>
<keyword evidence="1" id="KW-1133">Transmembrane helix</keyword>
<comment type="caution">
    <text evidence="2">The sequence shown here is derived from an EMBL/GenBank/DDBJ whole genome shotgun (WGS) entry which is preliminary data.</text>
</comment>
<sequence>MELEKIVMQHDDKLKQHDKELAHLSEFTSEMRKNMDESLTRVDESNRFLREQNTRQSEQNTEILQAILNRNHQADIRDYEMKMLDKQNLWKAIFGIGSTVGLIVAAAIKLFF</sequence>
<gene>
    <name evidence="2" type="ORF">AALA52_03795</name>
</gene>
<keyword evidence="1" id="KW-0812">Transmembrane</keyword>
<evidence type="ECO:0000256" key="1">
    <source>
        <dbReference type="SAM" id="Phobius"/>
    </source>
</evidence>
<dbReference type="RefSeq" id="WP_369948069.1">
    <property type="nucleotide sequence ID" value="NZ_JBCLSH010000008.1"/>
</dbReference>
<keyword evidence="1" id="KW-0472">Membrane</keyword>
<accession>A0ABV4D1D2</accession>
<protein>
    <submittedName>
        <fullName evidence="2">Uncharacterized protein</fullName>
    </submittedName>
</protein>